<organism evidence="8 9">
    <name type="scientific">Rhizobium paranaense</name>
    <dbReference type="NCBI Taxonomy" id="1650438"/>
    <lineage>
        <taxon>Bacteria</taxon>
        <taxon>Pseudomonadati</taxon>
        <taxon>Pseudomonadota</taxon>
        <taxon>Alphaproteobacteria</taxon>
        <taxon>Hyphomicrobiales</taxon>
        <taxon>Rhizobiaceae</taxon>
        <taxon>Rhizobium/Agrobacterium group</taxon>
        <taxon>Rhizobium</taxon>
    </lineage>
</organism>
<comment type="subcellular location">
    <subcellularLocation>
        <location evidence="1">Cell membrane</location>
        <topology evidence="1">Multi-pass membrane protein</topology>
    </subcellularLocation>
</comment>
<dbReference type="EMBL" id="JACHBI010000001">
    <property type="protein sequence ID" value="MBB5571883.1"/>
    <property type="molecule type" value="Genomic_DNA"/>
</dbReference>
<keyword evidence="5 7" id="KW-1133">Transmembrane helix</keyword>
<keyword evidence="4 7" id="KW-0812">Transmembrane</keyword>
<dbReference type="GO" id="GO:0005886">
    <property type="term" value="C:plasma membrane"/>
    <property type="evidence" value="ECO:0007669"/>
    <property type="project" value="UniProtKB-SubCell"/>
</dbReference>
<reference evidence="8 9" key="1">
    <citation type="submission" date="2020-08" db="EMBL/GenBank/DDBJ databases">
        <title>Genomic Encyclopedia of Type Strains, Phase IV (KMG-V): Genome sequencing to study the core and pangenomes of soil and plant-associated prokaryotes.</title>
        <authorList>
            <person name="Whitman W."/>
        </authorList>
    </citation>
    <scope>NUCLEOTIDE SEQUENCE [LARGE SCALE GENOMIC DNA]</scope>
    <source>
        <strain evidence="8 9">SEMIA 4064</strain>
    </source>
</reference>
<proteinExistence type="inferred from homology"/>
<evidence type="ECO:0000256" key="6">
    <source>
        <dbReference type="ARBA" id="ARBA00023136"/>
    </source>
</evidence>
<evidence type="ECO:0000256" key="3">
    <source>
        <dbReference type="ARBA" id="ARBA00022475"/>
    </source>
</evidence>
<dbReference type="NCBIfam" id="NF009301">
    <property type="entry name" value="PRK12658.1"/>
    <property type="match status" value="1"/>
</dbReference>
<keyword evidence="9" id="KW-1185">Reference proteome</keyword>
<feature type="transmembrane region" description="Helical" evidence="7">
    <location>
        <begin position="29"/>
        <end position="47"/>
    </location>
</feature>
<dbReference type="Pfam" id="PF00420">
    <property type="entry name" value="Oxidored_q2"/>
    <property type="match status" value="1"/>
</dbReference>
<feature type="transmembrane region" description="Helical" evidence="7">
    <location>
        <begin position="76"/>
        <end position="97"/>
    </location>
</feature>
<evidence type="ECO:0000256" key="5">
    <source>
        <dbReference type="ARBA" id="ARBA00022989"/>
    </source>
</evidence>
<evidence type="ECO:0000313" key="9">
    <source>
        <dbReference type="Proteomes" id="UP000549882"/>
    </source>
</evidence>
<comment type="caution">
    <text evidence="8">The sequence shown here is derived from an EMBL/GenBank/DDBJ whole genome shotgun (WGS) entry which is preliminary data.</text>
</comment>
<dbReference type="Proteomes" id="UP000549882">
    <property type="component" value="Unassembled WGS sequence"/>
</dbReference>
<evidence type="ECO:0000256" key="1">
    <source>
        <dbReference type="ARBA" id="ARBA00004651"/>
    </source>
</evidence>
<protein>
    <submittedName>
        <fullName evidence="8">Multicomponent Na+:H+ antiporter subunit C</fullName>
    </submittedName>
</protein>
<gene>
    <name evidence="8" type="ORF">GGD50_000459</name>
</gene>
<name>A0A7W8XLZ5_9HYPH</name>
<dbReference type="InterPro" id="IPR050601">
    <property type="entry name" value="CPA3_antiporter_subunitC"/>
</dbReference>
<dbReference type="Gene3D" id="1.10.287.3510">
    <property type="match status" value="1"/>
</dbReference>
<sequence>MMEVVFATLVSLFFAAAIYLMMSKFSIRIMLGIAILGNAVNLLLFTAGRVTPEVPPIIPAGADTLSTSAANPLPQALILTAIVISFSFFAFLLVLTYRAYQDLKTDNTGEMRLAEPKERPLPPLGY</sequence>
<dbReference type="AlphaFoldDB" id="A0A7W8XLZ5"/>
<evidence type="ECO:0000256" key="4">
    <source>
        <dbReference type="ARBA" id="ARBA00022692"/>
    </source>
</evidence>
<evidence type="ECO:0000256" key="2">
    <source>
        <dbReference type="ARBA" id="ARBA00010388"/>
    </source>
</evidence>
<dbReference type="InterPro" id="IPR039428">
    <property type="entry name" value="NUOK/Mnh_C1-like"/>
</dbReference>
<keyword evidence="3" id="KW-1003">Cell membrane</keyword>
<evidence type="ECO:0000256" key="7">
    <source>
        <dbReference type="SAM" id="Phobius"/>
    </source>
</evidence>
<comment type="similarity">
    <text evidence="2">Belongs to the CPA3 antiporters (TC 2.A.63) subunit C family.</text>
</comment>
<dbReference type="PANTHER" id="PTHR34583">
    <property type="entry name" value="ANTIPORTER SUBUNIT MNHC2-RELATED"/>
    <property type="match status" value="1"/>
</dbReference>
<accession>A0A7W8XLZ5</accession>
<keyword evidence="6 7" id="KW-0472">Membrane</keyword>
<feature type="transmembrane region" description="Helical" evidence="7">
    <location>
        <begin position="6"/>
        <end position="22"/>
    </location>
</feature>
<evidence type="ECO:0000313" key="8">
    <source>
        <dbReference type="EMBL" id="MBB5571883.1"/>
    </source>
</evidence>
<dbReference type="PANTHER" id="PTHR34583:SF2">
    <property type="entry name" value="ANTIPORTER SUBUNIT MNHC2-RELATED"/>
    <property type="match status" value="1"/>
</dbReference>